<sequence>MSGQRRLRILNMSLPVTADYTEFYRLANHEALTTFMLKQAVQLNRNKSSDEVKESLSSHCTQFLLTYREKCSKGTPSGQLVLPESLKLMPLYVNSILKNEAISGGTDMTVDDKVWQMELIRGMRTEDVMPLLYPRVMPVSDIQINQSEEMKELPKLVRASSDFLDNSKAYIIDNGVFLFIWIGSTCPQKWVQDVFGVSSTNQIDPGSVLIPERDNAHSRALRRTIQLLPRGIRQRQIFVVVEKSGLEPWMKKFLVEDKSGAANNSYVDFLVDIHCKIRDKVY</sequence>
<dbReference type="GO" id="GO:0008270">
    <property type="term" value="F:zinc ion binding"/>
    <property type="evidence" value="ECO:0007669"/>
    <property type="project" value="TreeGrafter"/>
</dbReference>
<keyword evidence="3" id="KW-1185">Reference proteome</keyword>
<reference evidence="4" key="1">
    <citation type="submission" date="2016-11" db="UniProtKB">
        <authorList>
            <consortium name="WormBaseParasite"/>
        </authorList>
    </citation>
    <scope>IDENTIFICATION</scope>
</reference>
<dbReference type="GO" id="GO:0090110">
    <property type="term" value="P:COPII-coated vesicle cargo loading"/>
    <property type="evidence" value="ECO:0007669"/>
    <property type="project" value="TreeGrafter"/>
</dbReference>
<dbReference type="InterPro" id="IPR036180">
    <property type="entry name" value="Gelsolin-like_dom_sf"/>
</dbReference>
<dbReference type="GO" id="GO:0070971">
    <property type="term" value="C:endoplasmic reticulum exit site"/>
    <property type="evidence" value="ECO:0007669"/>
    <property type="project" value="TreeGrafter"/>
</dbReference>
<evidence type="ECO:0000313" key="4">
    <source>
        <dbReference type="WBParaSite" id="Csp11.Scaffold630.g17349.t1"/>
    </source>
</evidence>
<protein>
    <submittedName>
        <fullName evidence="4">Gelsolin-like domain-containing protein</fullName>
    </submittedName>
</protein>
<dbReference type="GO" id="GO:0030127">
    <property type="term" value="C:COPII vesicle coat"/>
    <property type="evidence" value="ECO:0007669"/>
    <property type="project" value="InterPro"/>
</dbReference>
<dbReference type="AlphaFoldDB" id="A0A1I7UM57"/>
<proteinExistence type="predicted"/>
<feature type="domain" description="Gelsolin-like" evidence="1">
    <location>
        <begin position="152"/>
        <end position="205"/>
    </location>
</feature>
<dbReference type="PANTHER" id="PTHR13803">
    <property type="entry name" value="SEC24-RELATED PROTEIN"/>
    <property type="match status" value="1"/>
</dbReference>
<dbReference type="WBParaSite" id="Csp11.Scaffold630.g17349.t1">
    <property type="protein sequence ID" value="Csp11.Scaffold630.g17349.t1"/>
    <property type="gene ID" value="Csp11.Scaffold630.g17349"/>
</dbReference>
<dbReference type="Pfam" id="PF00626">
    <property type="entry name" value="Gelsolin"/>
    <property type="match status" value="1"/>
</dbReference>
<dbReference type="STRING" id="1561998.A0A1I7UM57"/>
<name>A0A1I7UM57_9PELO</name>
<dbReference type="InterPro" id="IPR006900">
    <property type="entry name" value="Sec23/24_helical_dom"/>
</dbReference>
<dbReference type="InterPro" id="IPR050550">
    <property type="entry name" value="SEC23_SEC24_subfamily"/>
</dbReference>
<dbReference type="Gene3D" id="1.20.120.730">
    <property type="entry name" value="Sec23/Sec24 helical domain"/>
    <property type="match status" value="1"/>
</dbReference>
<feature type="domain" description="Sec23/Sec24 helical" evidence="2">
    <location>
        <begin position="29"/>
        <end position="129"/>
    </location>
</feature>
<dbReference type="InterPro" id="IPR036175">
    <property type="entry name" value="Sec23/24_helical_dom_sf"/>
</dbReference>
<dbReference type="GO" id="GO:0006886">
    <property type="term" value="P:intracellular protein transport"/>
    <property type="evidence" value="ECO:0007669"/>
    <property type="project" value="InterPro"/>
</dbReference>
<organism evidence="3 4">
    <name type="scientific">Caenorhabditis tropicalis</name>
    <dbReference type="NCBI Taxonomy" id="1561998"/>
    <lineage>
        <taxon>Eukaryota</taxon>
        <taxon>Metazoa</taxon>
        <taxon>Ecdysozoa</taxon>
        <taxon>Nematoda</taxon>
        <taxon>Chromadorea</taxon>
        <taxon>Rhabditida</taxon>
        <taxon>Rhabditina</taxon>
        <taxon>Rhabditomorpha</taxon>
        <taxon>Rhabditoidea</taxon>
        <taxon>Rhabditidae</taxon>
        <taxon>Peloderinae</taxon>
        <taxon>Caenorhabditis</taxon>
    </lineage>
</organism>
<evidence type="ECO:0000259" key="1">
    <source>
        <dbReference type="Pfam" id="PF00626"/>
    </source>
</evidence>
<dbReference type="SUPFAM" id="SSF81811">
    <property type="entry name" value="Helical domain of Sec23/24"/>
    <property type="match status" value="1"/>
</dbReference>
<dbReference type="PANTHER" id="PTHR13803:SF4">
    <property type="entry name" value="SECRETORY 24CD, ISOFORM C"/>
    <property type="match status" value="1"/>
</dbReference>
<dbReference type="Pfam" id="PF04815">
    <property type="entry name" value="Sec23_helical"/>
    <property type="match status" value="1"/>
</dbReference>
<dbReference type="Proteomes" id="UP000095282">
    <property type="component" value="Unplaced"/>
</dbReference>
<dbReference type="SUPFAM" id="SSF82754">
    <property type="entry name" value="C-terminal, gelsolin-like domain of Sec23/24"/>
    <property type="match status" value="1"/>
</dbReference>
<dbReference type="InterPro" id="IPR007123">
    <property type="entry name" value="Gelsolin-like_dom"/>
</dbReference>
<dbReference type="eggNOG" id="KOG1984">
    <property type="taxonomic scope" value="Eukaryota"/>
</dbReference>
<evidence type="ECO:0000259" key="2">
    <source>
        <dbReference type="Pfam" id="PF04815"/>
    </source>
</evidence>
<accession>A0A1I7UM57</accession>
<evidence type="ECO:0000313" key="3">
    <source>
        <dbReference type="Proteomes" id="UP000095282"/>
    </source>
</evidence>
<dbReference type="GO" id="GO:0000149">
    <property type="term" value="F:SNARE binding"/>
    <property type="evidence" value="ECO:0007669"/>
    <property type="project" value="TreeGrafter"/>
</dbReference>